<accession>A0A7D6HS51</accession>
<evidence type="ECO:0000313" key="13">
    <source>
        <dbReference type="Proteomes" id="UP000510682"/>
    </source>
</evidence>
<dbReference type="Pfam" id="PF00756">
    <property type="entry name" value="Esterase"/>
    <property type="match status" value="1"/>
</dbReference>
<dbReference type="PANTHER" id="PTHR48098:SF1">
    <property type="entry name" value="DIACYLGLYCEROL ACYLTRANSFERASE_MYCOLYLTRANSFERASE AG85A"/>
    <property type="match status" value="1"/>
</dbReference>
<proteinExistence type="inferred from homology"/>
<reference evidence="13" key="1">
    <citation type="submission" date="2020-07" db="EMBL/GenBank/DDBJ databases">
        <title>Description of Mycobacterium gordonae subsp. intergordonae subsp.nov. and Mycobacterium gordonae subsp. gordonae subsp. nov.</title>
        <authorList>
            <person name="Yu X."/>
        </authorList>
    </citation>
    <scope>NUCLEOTIDE SEQUENCE [LARGE SCALE GENOMIC DNA]</scope>
    <source>
        <strain evidence="13">24</strain>
    </source>
</reference>
<dbReference type="PROSITE" id="PS51318">
    <property type="entry name" value="TAT"/>
    <property type="match status" value="1"/>
</dbReference>
<evidence type="ECO:0000256" key="6">
    <source>
        <dbReference type="ARBA" id="ARBA00022525"/>
    </source>
</evidence>
<sequence>MTEVSGKIRAWGRRLLVGAAAAATLPGLIGLAGGAPSAGAFSRPGLPVEYLQVPSAGMGRNIKVQFQSGGDNSPAVYLLDGLRAQDDYNGWDINTPAFEWYYQSGLSVVMPVGGQSSFYSDWYNPACGKAGCSTYKWETFLTSELPSYLQSQKSVKPTGSAAVGISMAGSSAMILAAYHPAQFVYAGSLSALLDPSSGMGPSLIGLAMGDAGGYKASDMWGPSSDPAWQRNDPTQQIPLLVGNNTRLWVYCGNGKPNELGGANMPAEFLENFVRSSNIKFQDAYTGAGGHNAVFNFQNDGTHSWEYWGQQLQAMKGDLQGALGAH</sequence>
<evidence type="ECO:0000313" key="12">
    <source>
        <dbReference type="EMBL" id="QLL05213.1"/>
    </source>
</evidence>
<evidence type="ECO:0000256" key="8">
    <source>
        <dbReference type="ARBA" id="ARBA00022729"/>
    </source>
</evidence>
<dbReference type="GO" id="GO:0035375">
    <property type="term" value="F:zymogen binding"/>
    <property type="evidence" value="ECO:0007669"/>
    <property type="project" value="UniProtKB-ARBA"/>
</dbReference>
<dbReference type="Proteomes" id="UP000510682">
    <property type="component" value="Chromosome"/>
</dbReference>
<evidence type="ECO:0000256" key="9">
    <source>
        <dbReference type="ARBA" id="ARBA00023315"/>
    </source>
</evidence>
<dbReference type="EC" id="2.3.1.122" evidence="4"/>
<evidence type="ECO:0000256" key="2">
    <source>
        <dbReference type="ARBA" id="ARBA00004613"/>
    </source>
</evidence>
<dbReference type="GO" id="GO:0004144">
    <property type="term" value="F:diacylglycerol O-acyltransferase activity"/>
    <property type="evidence" value="ECO:0007669"/>
    <property type="project" value="UniProtKB-EC"/>
</dbReference>
<evidence type="ECO:0000256" key="1">
    <source>
        <dbReference type="ARBA" id="ARBA00000697"/>
    </source>
</evidence>
<dbReference type="InterPro" id="IPR029058">
    <property type="entry name" value="AB_hydrolase_fold"/>
</dbReference>
<dbReference type="AlphaFoldDB" id="A0A7D6HS51"/>
<dbReference type="Gene3D" id="3.40.50.1820">
    <property type="entry name" value="alpha/beta hydrolase"/>
    <property type="match status" value="1"/>
</dbReference>
<organism evidence="12 13">
    <name type="scientific">Mycobacterium vicinigordonae</name>
    <dbReference type="NCBI Taxonomy" id="1719132"/>
    <lineage>
        <taxon>Bacteria</taxon>
        <taxon>Bacillati</taxon>
        <taxon>Actinomycetota</taxon>
        <taxon>Actinomycetes</taxon>
        <taxon>Mycobacteriales</taxon>
        <taxon>Mycobacteriaceae</taxon>
        <taxon>Mycobacterium</taxon>
    </lineage>
</organism>
<dbReference type="EMBL" id="CP059165">
    <property type="protein sequence ID" value="QLL05213.1"/>
    <property type="molecule type" value="Genomic_DNA"/>
</dbReference>
<reference evidence="13" key="3">
    <citation type="submission" date="2023-07" db="EMBL/GenBank/DDBJ databases">
        <title>Description of Mycobacterium gordonae subsp. intergordonae subsp.nov. and Mycobacterium gordonae subsp. gordonae subsp. nov.</title>
        <authorList>
            <person name="Huang H."/>
        </authorList>
    </citation>
    <scope>NUCLEOTIDE SEQUENCE [LARGE SCALE GENOMIC DNA]</scope>
    <source>
        <strain evidence="13">24</strain>
    </source>
</reference>
<dbReference type="KEGG" id="mgor:H0P51_15065"/>
<dbReference type="InterPro" id="IPR000801">
    <property type="entry name" value="Esterase-like"/>
</dbReference>
<comment type="catalytic activity">
    <reaction evidence="1">
        <text>2 alpha,alpha'-trehalose 6-mycolate = alpha,alpha'-trehalose 6,6'-bismycolate + alpha,alpha-trehalose</text>
        <dbReference type="Rhea" id="RHEA:23472"/>
        <dbReference type="ChEBI" id="CHEBI:16551"/>
        <dbReference type="ChEBI" id="CHEBI:18195"/>
        <dbReference type="ChEBI" id="CHEBI:18234"/>
        <dbReference type="EC" id="2.3.1.122"/>
    </reaction>
</comment>
<keyword evidence="13" id="KW-1185">Reference proteome</keyword>
<comment type="subcellular location">
    <subcellularLocation>
        <location evidence="2">Secreted</location>
    </subcellularLocation>
</comment>
<dbReference type="RefSeq" id="WP_180913623.1">
    <property type="nucleotide sequence ID" value="NZ_CP059165.1"/>
</dbReference>
<dbReference type="PANTHER" id="PTHR48098">
    <property type="entry name" value="ENTEROCHELIN ESTERASE-RELATED"/>
    <property type="match status" value="1"/>
</dbReference>
<evidence type="ECO:0000256" key="3">
    <source>
        <dbReference type="ARBA" id="ARBA00005874"/>
    </source>
</evidence>
<reference evidence="12 13" key="2">
    <citation type="submission" date="2020-07" db="EMBL/GenBank/DDBJ databases">
        <authorList>
            <person name="Yu X."/>
        </authorList>
    </citation>
    <scope>NUCLEOTIDE SEQUENCE [LARGE SCALE GENOMIC DNA]</scope>
    <source>
        <strain evidence="13">24</strain>
    </source>
</reference>
<dbReference type="EC" id="2.3.1.20" evidence="5"/>
<keyword evidence="7" id="KW-0808">Transferase</keyword>
<evidence type="ECO:0000256" key="11">
    <source>
        <dbReference type="ARBA" id="ARBA00048109"/>
    </source>
</evidence>
<dbReference type="SUPFAM" id="SSF53474">
    <property type="entry name" value="alpha/beta-Hydrolases"/>
    <property type="match status" value="1"/>
</dbReference>
<comment type="similarity">
    <text evidence="3">Belongs to the mycobacterial A85 antigen family.</text>
</comment>
<keyword evidence="6" id="KW-0964">Secreted</keyword>
<dbReference type="GO" id="GO:0005576">
    <property type="term" value="C:extracellular region"/>
    <property type="evidence" value="ECO:0007669"/>
    <property type="project" value="UniProtKB-SubCell"/>
</dbReference>
<comment type="catalytic activity">
    <reaction evidence="11">
        <text>an acyl-CoA + a 1,2-diacyl-sn-glycerol = a triacyl-sn-glycerol + CoA</text>
        <dbReference type="Rhea" id="RHEA:10868"/>
        <dbReference type="ChEBI" id="CHEBI:17815"/>
        <dbReference type="ChEBI" id="CHEBI:57287"/>
        <dbReference type="ChEBI" id="CHEBI:58342"/>
        <dbReference type="ChEBI" id="CHEBI:64615"/>
        <dbReference type="EC" id="2.3.1.20"/>
    </reaction>
</comment>
<keyword evidence="8" id="KW-0732">Signal</keyword>
<dbReference type="InterPro" id="IPR050583">
    <property type="entry name" value="Mycobacterial_A85_antigen"/>
</dbReference>
<dbReference type="FunFam" id="3.40.50.1820:FF:000086">
    <property type="entry name" value="Diacylglycerol acyltransferase/mycolyltransferase Ag85C"/>
    <property type="match status" value="1"/>
</dbReference>
<keyword evidence="9" id="KW-0012">Acyltransferase</keyword>
<dbReference type="InterPro" id="IPR006311">
    <property type="entry name" value="TAT_signal"/>
</dbReference>
<evidence type="ECO:0000256" key="5">
    <source>
        <dbReference type="ARBA" id="ARBA00013244"/>
    </source>
</evidence>
<dbReference type="GO" id="GO:0050348">
    <property type="term" value="F:trehalose O-mycolyltransferase activity"/>
    <property type="evidence" value="ECO:0007669"/>
    <property type="project" value="UniProtKB-EC"/>
</dbReference>
<evidence type="ECO:0000256" key="10">
    <source>
        <dbReference type="ARBA" id="ARBA00032572"/>
    </source>
</evidence>
<gene>
    <name evidence="12" type="ORF">H0P51_15065</name>
</gene>
<evidence type="ECO:0000256" key="7">
    <source>
        <dbReference type="ARBA" id="ARBA00022679"/>
    </source>
</evidence>
<name>A0A7D6HS51_9MYCO</name>
<evidence type="ECO:0000256" key="4">
    <source>
        <dbReference type="ARBA" id="ARBA00012820"/>
    </source>
</evidence>
<protein>
    <recommendedName>
        <fullName evidence="10">Acyl-CoA:diacylglycerol acyltransferase</fullName>
        <ecNumber evidence="4">2.3.1.122</ecNumber>
        <ecNumber evidence="5">2.3.1.20</ecNumber>
    </recommendedName>
</protein>